<organism evidence="1 2">
    <name type="scientific">Allocoprobacillus halotolerans</name>
    <dbReference type="NCBI Taxonomy" id="2944914"/>
    <lineage>
        <taxon>Bacteria</taxon>
        <taxon>Bacillati</taxon>
        <taxon>Bacillota</taxon>
        <taxon>Erysipelotrichia</taxon>
        <taxon>Erysipelotrichales</taxon>
        <taxon>Erysipelotrichaceae</taxon>
        <taxon>Allocoprobacillus</taxon>
    </lineage>
</organism>
<dbReference type="RefSeq" id="WP_290139542.1">
    <property type="nucleotide sequence ID" value="NZ_CP101620.1"/>
</dbReference>
<evidence type="ECO:0000313" key="1">
    <source>
        <dbReference type="EMBL" id="UTY38860.1"/>
    </source>
</evidence>
<dbReference type="Proteomes" id="UP001060112">
    <property type="component" value="Chromosome"/>
</dbReference>
<proteinExistence type="predicted"/>
<reference evidence="1" key="1">
    <citation type="submission" date="2022-07" db="EMBL/GenBank/DDBJ databases">
        <title>Faecal culturing of patients with breast cancer.</title>
        <authorList>
            <person name="Teng N.M.Y."/>
            <person name="Kiu R."/>
            <person name="Evans R."/>
            <person name="Baker D.J."/>
            <person name="Zenner C."/>
            <person name="Robinson S.D."/>
            <person name="Hall L.J."/>
        </authorList>
    </citation>
    <scope>NUCLEOTIDE SEQUENCE</scope>
    <source>
        <strain evidence="1">LH1062</strain>
    </source>
</reference>
<accession>A0ABY5I1P6</accession>
<protein>
    <submittedName>
        <fullName evidence="1">Uncharacterized protein</fullName>
    </submittedName>
</protein>
<name>A0ABY5I1P6_9FIRM</name>
<gene>
    <name evidence="1" type="ORF">NMU03_14890</name>
</gene>
<keyword evidence="2" id="KW-1185">Reference proteome</keyword>
<evidence type="ECO:0000313" key="2">
    <source>
        <dbReference type="Proteomes" id="UP001060112"/>
    </source>
</evidence>
<sequence length="68" mass="7905">MLTVLAPSIGAFLLSTLLIGATIMAKVFSQEEIDILNKSLFILYKIKTAEQRQQFTYHHFFHHFHNIQ</sequence>
<dbReference type="EMBL" id="CP101620">
    <property type="protein sequence ID" value="UTY38860.1"/>
    <property type="molecule type" value="Genomic_DNA"/>
</dbReference>